<feature type="transmembrane region" description="Helical" evidence="7">
    <location>
        <begin position="474"/>
        <end position="497"/>
    </location>
</feature>
<dbReference type="CDD" id="cd06261">
    <property type="entry name" value="TM_PBP2"/>
    <property type="match status" value="1"/>
</dbReference>
<evidence type="ECO:0000313" key="10">
    <source>
        <dbReference type="Proteomes" id="UP000766629"/>
    </source>
</evidence>
<evidence type="ECO:0000259" key="8">
    <source>
        <dbReference type="PROSITE" id="PS50928"/>
    </source>
</evidence>
<accession>A0ABS7NDZ4</accession>
<name>A0ABS7NDZ4_9RHOB</name>
<keyword evidence="5 7" id="KW-1133">Transmembrane helix</keyword>
<feature type="transmembrane region" description="Helical" evidence="7">
    <location>
        <begin position="200"/>
        <end position="221"/>
    </location>
</feature>
<feature type="transmembrane region" description="Helical" evidence="7">
    <location>
        <begin position="325"/>
        <end position="348"/>
    </location>
</feature>
<keyword evidence="10" id="KW-1185">Reference proteome</keyword>
<evidence type="ECO:0000256" key="5">
    <source>
        <dbReference type="ARBA" id="ARBA00022989"/>
    </source>
</evidence>
<comment type="subcellular location">
    <subcellularLocation>
        <location evidence="1 7">Cell membrane</location>
        <topology evidence="1 7">Multi-pass membrane protein</topology>
    </subcellularLocation>
</comment>
<dbReference type="Proteomes" id="UP000766629">
    <property type="component" value="Unassembled WGS sequence"/>
</dbReference>
<dbReference type="PANTHER" id="PTHR47737">
    <property type="entry name" value="GLYCINE BETAINE/PROLINE BETAINE TRANSPORT SYSTEM PERMEASE PROTEIN PROW"/>
    <property type="match status" value="1"/>
</dbReference>
<feature type="transmembrane region" description="Helical" evidence="7">
    <location>
        <begin position="273"/>
        <end position="295"/>
    </location>
</feature>
<feature type="transmembrane region" description="Helical" evidence="7">
    <location>
        <begin position="154"/>
        <end position="179"/>
    </location>
</feature>
<evidence type="ECO:0000256" key="4">
    <source>
        <dbReference type="ARBA" id="ARBA00022692"/>
    </source>
</evidence>
<feature type="transmembrane region" description="Helical" evidence="7">
    <location>
        <begin position="66"/>
        <end position="89"/>
    </location>
</feature>
<evidence type="ECO:0000256" key="3">
    <source>
        <dbReference type="ARBA" id="ARBA00022475"/>
    </source>
</evidence>
<evidence type="ECO:0000256" key="7">
    <source>
        <dbReference type="RuleBase" id="RU363032"/>
    </source>
</evidence>
<keyword evidence="2 7" id="KW-0813">Transport</keyword>
<feature type="domain" description="ABC transmembrane type-1" evidence="8">
    <location>
        <begin position="322"/>
        <end position="501"/>
    </location>
</feature>
<feature type="transmembrane region" description="Helical" evidence="7">
    <location>
        <begin position="441"/>
        <end position="462"/>
    </location>
</feature>
<comment type="caution">
    <text evidence="9">The sequence shown here is derived from an EMBL/GenBank/DDBJ whole genome shotgun (WGS) entry which is preliminary data.</text>
</comment>
<dbReference type="PANTHER" id="PTHR47737:SF1">
    <property type="entry name" value="GLYCINE BETAINE_PROLINE BETAINE TRANSPORT SYSTEM PERMEASE PROTEIN PROW"/>
    <property type="match status" value="1"/>
</dbReference>
<protein>
    <submittedName>
        <fullName evidence="9">ABC transporter permease subunit</fullName>
    </submittedName>
</protein>
<evidence type="ECO:0000256" key="1">
    <source>
        <dbReference type="ARBA" id="ARBA00004651"/>
    </source>
</evidence>
<dbReference type="InterPro" id="IPR024399">
    <property type="entry name" value="DUF2628"/>
</dbReference>
<dbReference type="Gene3D" id="1.10.3720.10">
    <property type="entry name" value="MetI-like"/>
    <property type="match status" value="1"/>
</dbReference>
<dbReference type="RefSeq" id="WP_222508024.1">
    <property type="nucleotide sequence ID" value="NZ_JAHVJA010000003.1"/>
</dbReference>
<comment type="similarity">
    <text evidence="7">Belongs to the binding-protein-dependent transport system permease family.</text>
</comment>
<dbReference type="PROSITE" id="PS50928">
    <property type="entry name" value="ABC_TM1"/>
    <property type="match status" value="1"/>
</dbReference>
<evidence type="ECO:0000256" key="2">
    <source>
        <dbReference type="ARBA" id="ARBA00022448"/>
    </source>
</evidence>
<dbReference type="EMBL" id="JAHVJA010000003">
    <property type="protein sequence ID" value="MBY6139438.1"/>
    <property type="molecule type" value="Genomic_DNA"/>
</dbReference>
<keyword evidence="4 7" id="KW-0812">Transmembrane</keyword>
<dbReference type="Pfam" id="PF10947">
    <property type="entry name" value="DUF2628"/>
    <property type="match status" value="1"/>
</dbReference>
<dbReference type="SUPFAM" id="SSF161098">
    <property type="entry name" value="MetI-like"/>
    <property type="match status" value="1"/>
</dbReference>
<dbReference type="InterPro" id="IPR000515">
    <property type="entry name" value="MetI-like"/>
</dbReference>
<organism evidence="9 10">
    <name type="scientific">Leisingera daeponensis</name>
    <dbReference type="NCBI Taxonomy" id="405746"/>
    <lineage>
        <taxon>Bacteria</taxon>
        <taxon>Pseudomonadati</taxon>
        <taxon>Pseudomonadota</taxon>
        <taxon>Alphaproteobacteria</taxon>
        <taxon>Rhodobacterales</taxon>
        <taxon>Roseobacteraceae</taxon>
        <taxon>Leisingera</taxon>
    </lineage>
</organism>
<dbReference type="Pfam" id="PF00528">
    <property type="entry name" value="BPD_transp_1"/>
    <property type="match status" value="1"/>
</dbReference>
<evidence type="ECO:0000313" key="9">
    <source>
        <dbReference type="EMBL" id="MBY6139438.1"/>
    </source>
</evidence>
<feature type="transmembrane region" description="Helical" evidence="7">
    <location>
        <begin position="369"/>
        <end position="393"/>
    </location>
</feature>
<evidence type="ECO:0000256" key="6">
    <source>
        <dbReference type="ARBA" id="ARBA00023136"/>
    </source>
</evidence>
<sequence>MKHIDQSQIKPETAGRLNSLVDEFTGQSQSYYRNVFSYMMEAPGYRFTLNRAAGFLGPVWFGARGLWSWFLGFLVLETLAYIQIAMGLFGDLGRDLRIRAEQIAQTLELRHQQIAAAEASGASSLESLKRAAESLEGALASTQEAAAAANASGVIYLMVGGALLLAVKLLAASLANWTLEGQFARWRSDRNVASGWSVPRLAVSTVLAAAVVVLSALKFALPDAFSLLNAFPTNRDWRLNVGDGVQAVFDWTKTSGRGFFDGLTAGMRTLLDWIEVVLVDTPWPVVALVIVMLAYLSAGARVAIFTGAALAYLGLLDFWEKAMTTIALLGAAALISITLGIPLGIYCARRPKVFSVVRPVLDFMQSMPSFVYLIPVVAFIGSGKPAGVVATMIFGSPPVIRFTVLGLQQVPETVREAALAFGATPRYLLWRVDLPLARKTIMAGVNQTILLSLAMVVVASLIGAKGLGEDVLEALQYAAAGQGILAGLAILFCALILDRIVAGKR</sequence>
<dbReference type="InterPro" id="IPR035906">
    <property type="entry name" value="MetI-like_sf"/>
</dbReference>
<reference evidence="9 10" key="1">
    <citation type="submission" date="2021-06" db="EMBL/GenBank/DDBJ databases">
        <title>50 bacteria genomes isolated from Dapeng, Shenzhen, China.</title>
        <authorList>
            <person name="Zheng W."/>
            <person name="Yu S."/>
            <person name="Huang Y."/>
        </authorList>
    </citation>
    <scope>NUCLEOTIDE SEQUENCE [LARGE SCALE GENOMIC DNA]</scope>
    <source>
        <strain evidence="9 10">DP1N14-2</strain>
    </source>
</reference>
<keyword evidence="6 7" id="KW-0472">Membrane</keyword>
<gene>
    <name evidence="9" type="ORF">KUV26_08345</name>
</gene>
<proteinExistence type="inferred from homology"/>
<keyword evidence="3" id="KW-1003">Cell membrane</keyword>